<gene>
    <name evidence="1" type="ORF">T9A_02755</name>
</gene>
<evidence type="ECO:0000313" key="1">
    <source>
        <dbReference type="EMBL" id="KGD60182.1"/>
    </source>
</evidence>
<sequence>MNRKISVSGLTHDSASAFVSMMGIINGRCSVIWENADPGQADVLLVTAKDSPRATSSKSDKPCILVYPSSQDRPDAPFTLSHPFRAMNMIRVLEDVARALPG</sequence>
<dbReference type="EMBL" id="ARXU01000013">
    <property type="protein sequence ID" value="KGD60182.1"/>
    <property type="molecule type" value="Genomic_DNA"/>
</dbReference>
<accession>A0ABR4WA52</accession>
<comment type="caution">
    <text evidence="1">The sequence shown here is derived from an EMBL/GenBank/DDBJ whole genome shotgun (WGS) entry which is preliminary data.</text>
</comment>
<dbReference type="RefSeq" id="WP_035249572.1">
    <property type="nucleotide sequence ID" value="NZ_ARXU01000013.1"/>
</dbReference>
<name>A0ABR4WA52_9GAMM</name>
<dbReference type="Proteomes" id="UP000029443">
    <property type="component" value="Unassembled WGS sequence"/>
</dbReference>
<reference evidence="1 2" key="1">
    <citation type="submission" date="2012-09" db="EMBL/GenBank/DDBJ databases">
        <title>Genome Sequence of alkane-degrading Bacterium Alcanivorax jadensis T9.</title>
        <authorList>
            <person name="Lai Q."/>
            <person name="Shao Z."/>
        </authorList>
    </citation>
    <scope>NUCLEOTIDE SEQUENCE [LARGE SCALE GENOMIC DNA]</scope>
    <source>
        <strain evidence="1 2">T9</strain>
    </source>
</reference>
<keyword evidence="2" id="KW-1185">Reference proteome</keyword>
<evidence type="ECO:0000313" key="2">
    <source>
        <dbReference type="Proteomes" id="UP000029443"/>
    </source>
</evidence>
<proteinExistence type="predicted"/>
<organism evidence="1 2">
    <name type="scientific">Alcanivorax jadensis T9</name>
    <dbReference type="NCBI Taxonomy" id="1177181"/>
    <lineage>
        <taxon>Bacteria</taxon>
        <taxon>Pseudomonadati</taxon>
        <taxon>Pseudomonadota</taxon>
        <taxon>Gammaproteobacteria</taxon>
        <taxon>Oceanospirillales</taxon>
        <taxon>Alcanivoracaceae</taxon>
        <taxon>Alcanivorax</taxon>
    </lineage>
</organism>
<protein>
    <submittedName>
        <fullName evidence="1">Uncharacterized protein</fullName>
    </submittedName>
</protein>